<comment type="caution">
    <text evidence="1">The sequence shown here is derived from an EMBL/GenBank/DDBJ whole genome shotgun (WGS) entry which is preliminary data.</text>
</comment>
<keyword evidence="2" id="KW-1185">Reference proteome</keyword>
<dbReference type="PANTHER" id="PTHR34861:SF10">
    <property type="entry name" value="CYCLASE"/>
    <property type="match status" value="1"/>
</dbReference>
<dbReference type="PANTHER" id="PTHR34861">
    <property type="match status" value="1"/>
</dbReference>
<dbReference type="EMBL" id="JAPKNK010000002">
    <property type="protein sequence ID" value="MCX5569108.1"/>
    <property type="molecule type" value="Genomic_DNA"/>
</dbReference>
<sequence>MCVACYVDAATKDKIIAYNAEFHKVTKSPFGKNDQIGMLNLIDGESRSAILSRADASKVFDLSVDHFIGMPGWFGAGDQPYQIWMTHTPAGEIVDDSMKKGLEANQLVAYSGDGISMYTHCGTHIDTLNHFGYNGKIFNEFSAKDHLGSRNWNVAGPELHPPIFARGVLLDVAALHGVDVLPPSHAIGEADLKGCLAHQNIKLNLGDVVLIRTGQMRLWPDMAFVSNTPGINREGAEFLAKNGAIMVGADNLTVEQTPTPDPLNFFPVHTYLLAEAGVPLLEMVNLEEMSQERCYEFAFFGACIKLRGATGAPMRPVAMPLSH</sequence>
<dbReference type="InterPro" id="IPR037175">
    <property type="entry name" value="KFase_sf"/>
</dbReference>
<name>A0A9X3E131_9HYPH</name>
<protein>
    <submittedName>
        <fullName evidence="1">Cyclase family protein</fullName>
    </submittedName>
</protein>
<proteinExistence type="predicted"/>
<dbReference type="GO" id="GO:0004061">
    <property type="term" value="F:arylformamidase activity"/>
    <property type="evidence" value="ECO:0007669"/>
    <property type="project" value="InterPro"/>
</dbReference>
<dbReference type="GO" id="GO:0019441">
    <property type="term" value="P:L-tryptophan catabolic process to kynurenine"/>
    <property type="evidence" value="ECO:0007669"/>
    <property type="project" value="InterPro"/>
</dbReference>
<dbReference type="Gene3D" id="3.50.30.50">
    <property type="entry name" value="Putative cyclase"/>
    <property type="match status" value="1"/>
</dbReference>
<evidence type="ECO:0000313" key="1">
    <source>
        <dbReference type="EMBL" id="MCX5569108.1"/>
    </source>
</evidence>
<organism evidence="1 2">
    <name type="scientific">Kaistia nematophila</name>
    <dbReference type="NCBI Taxonomy" id="2994654"/>
    <lineage>
        <taxon>Bacteria</taxon>
        <taxon>Pseudomonadati</taxon>
        <taxon>Pseudomonadota</taxon>
        <taxon>Alphaproteobacteria</taxon>
        <taxon>Hyphomicrobiales</taxon>
        <taxon>Kaistiaceae</taxon>
        <taxon>Kaistia</taxon>
    </lineage>
</organism>
<reference evidence="1" key="1">
    <citation type="submission" date="2022-11" db="EMBL/GenBank/DDBJ databases">
        <title>Biodiversity and phylogenetic relationships of bacteria.</title>
        <authorList>
            <person name="Machado R.A.R."/>
            <person name="Bhat A."/>
            <person name="Loulou A."/>
            <person name="Kallel S."/>
        </authorList>
    </citation>
    <scope>NUCLEOTIDE SEQUENCE</scope>
    <source>
        <strain evidence="1">K-TC2</strain>
    </source>
</reference>
<gene>
    <name evidence="1" type="ORF">OSH07_07865</name>
</gene>
<dbReference type="SUPFAM" id="SSF102198">
    <property type="entry name" value="Putative cyclase"/>
    <property type="match status" value="1"/>
</dbReference>
<dbReference type="InterPro" id="IPR007325">
    <property type="entry name" value="KFase/CYL"/>
</dbReference>
<dbReference type="RefSeq" id="WP_266338059.1">
    <property type="nucleotide sequence ID" value="NZ_JAPKNK010000002.1"/>
</dbReference>
<dbReference type="Pfam" id="PF04199">
    <property type="entry name" value="Cyclase"/>
    <property type="match status" value="1"/>
</dbReference>
<accession>A0A9X3E131</accession>
<dbReference type="Proteomes" id="UP001144805">
    <property type="component" value="Unassembled WGS sequence"/>
</dbReference>
<evidence type="ECO:0000313" key="2">
    <source>
        <dbReference type="Proteomes" id="UP001144805"/>
    </source>
</evidence>
<dbReference type="AlphaFoldDB" id="A0A9X3E131"/>